<proteinExistence type="predicted"/>
<gene>
    <name evidence="2" type="ORF">ENH89_04460</name>
</gene>
<dbReference type="Proteomes" id="UP000885680">
    <property type="component" value="Unassembled WGS sequence"/>
</dbReference>
<name>A0A9C9TGE1_9HYPH</name>
<protein>
    <submittedName>
        <fullName evidence="2">Uncharacterized protein</fullName>
    </submittedName>
</protein>
<comment type="caution">
    <text evidence="2">The sequence shown here is derived from an EMBL/GenBank/DDBJ whole genome shotgun (WGS) entry which is preliminary data.</text>
</comment>
<reference evidence="2" key="1">
    <citation type="journal article" date="2020" name="mSystems">
        <title>Genome- and Community-Level Interaction Insights into Carbon Utilization and Element Cycling Functions of Hydrothermarchaeota in Hydrothermal Sediment.</title>
        <authorList>
            <person name="Zhou Z."/>
            <person name="Liu Y."/>
            <person name="Xu W."/>
            <person name="Pan J."/>
            <person name="Luo Z.H."/>
            <person name="Li M."/>
        </authorList>
    </citation>
    <scope>NUCLEOTIDE SEQUENCE</scope>
    <source>
        <strain evidence="2">HyVt-347</strain>
    </source>
</reference>
<sequence>MYRRRRAGTAPPQTGRRAAPLVQQRAPRPRPHARAWHRIQDPWPSPRPHRARSRPGFLPRCRCRQGCRRWWDRVRRLPRPPRAPEPGRRQTYRAAFPLVPRAGKPRAPGPPAAP</sequence>
<accession>A0A9C9TGE1</accession>
<organism evidence="2 3">
    <name type="scientific">Aurantimonas coralicida</name>
    <dbReference type="NCBI Taxonomy" id="182270"/>
    <lineage>
        <taxon>Bacteria</taxon>
        <taxon>Pseudomonadati</taxon>
        <taxon>Pseudomonadota</taxon>
        <taxon>Alphaproteobacteria</taxon>
        <taxon>Hyphomicrobiales</taxon>
        <taxon>Aurantimonadaceae</taxon>
        <taxon>Aurantimonas</taxon>
    </lineage>
</organism>
<feature type="region of interest" description="Disordered" evidence="1">
    <location>
        <begin position="77"/>
        <end position="114"/>
    </location>
</feature>
<evidence type="ECO:0000313" key="3">
    <source>
        <dbReference type="Proteomes" id="UP000885680"/>
    </source>
</evidence>
<feature type="compositionally biased region" description="Basic residues" evidence="1">
    <location>
        <begin position="27"/>
        <end position="37"/>
    </location>
</feature>
<feature type="region of interest" description="Disordered" evidence="1">
    <location>
        <begin position="1"/>
        <end position="58"/>
    </location>
</feature>
<dbReference type="AlphaFoldDB" id="A0A9C9TGE1"/>
<evidence type="ECO:0000256" key="1">
    <source>
        <dbReference type="SAM" id="MobiDB-lite"/>
    </source>
</evidence>
<evidence type="ECO:0000313" key="2">
    <source>
        <dbReference type="EMBL" id="HET99612.1"/>
    </source>
</evidence>
<dbReference type="EMBL" id="DRGN01000063">
    <property type="protein sequence ID" value="HET99612.1"/>
    <property type="molecule type" value="Genomic_DNA"/>
</dbReference>